<name>A0AA37I022_SEGBR</name>
<sequence>MTELECLRNSLVLTETDPTKIESIFKGIAKNLLNNFVIRKGKKLYHMVEIEFYYNLTDTAHITYKRMTEAGEWFNHDYGVDLAFKSNEKSYGGILIRSIECNGKFCNGPLKTRALLFQFDALGEKGAVPALEYCPRAKAIEPIAVTRYNISERQKFRYCIPRELWIEHKGYTAYPWDYKGNPKYR</sequence>
<gene>
    <name evidence="1" type="ORF">PRRU23_28040</name>
</gene>
<evidence type="ECO:0000313" key="2">
    <source>
        <dbReference type="Proteomes" id="UP000887043"/>
    </source>
</evidence>
<protein>
    <submittedName>
        <fullName evidence="1">Uncharacterized protein</fullName>
    </submittedName>
</protein>
<dbReference type="Proteomes" id="UP000887043">
    <property type="component" value="Unassembled WGS sequence"/>
</dbReference>
<dbReference type="AlphaFoldDB" id="A0AA37I022"/>
<evidence type="ECO:0000313" key="1">
    <source>
        <dbReference type="EMBL" id="GJG29104.1"/>
    </source>
</evidence>
<proteinExistence type="predicted"/>
<accession>A0AA37I022</accession>
<reference evidence="1" key="1">
    <citation type="submission" date="2021-08" db="EMBL/GenBank/DDBJ databases">
        <title>Prevotella lacticifex sp. nov., isolated from rumen of cow.</title>
        <authorList>
            <person name="Shinkai T."/>
            <person name="Ikeyama N."/>
            <person name="Kumagai M."/>
            <person name="Ohmori H."/>
            <person name="Sakamoto M."/>
            <person name="Ohkuma M."/>
            <person name="Mitsumori M."/>
        </authorList>
    </citation>
    <scope>NUCLEOTIDE SEQUENCE</scope>
    <source>
        <strain evidence="1">DSM 11371</strain>
    </source>
</reference>
<comment type="caution">
    <text evidence="1">The sequence shown here is derived from an EMBL/GenBank/DDBJ whole genome shotgun (WGS) entry which is preliminary data.</text>
</comment>
<dbReference type="EMBL" id="BPTR01000002">
    <property type="protein sequence ID" value="GJG29104.1"/>
    <property type="molecule type" value="Genomic_DNA"/>
</dbReference>
<organism evidence="1 2">
    <name type="scientific">Segatella bryantii</name>
    <name type="common">Prevotella bryantii</name>
    <dbReference type="NCBI Taxonomy" id="77095"/>
    <lineage>
        <taxon>Bacteria</taxon>
        <taxon>Pseudomonadati</taxon>
        <taxon>Bacteroidota</taxon>
        <taxon>Bacteroidia</taxon>
        <taxon>Bacteroidales</taxon>
        <taxon>Prevotellaceae</taxon>
        <taxon>Segatella</taxon>
    </lineage>
</organism>